<keyword evidence="8" id="KW-1185">Reference proteome</keyword>
<evidence type="ECO:0000313" key="7">
    <source>
        <dbReference type="EMBL" id="GFH24737.1"/>
    </source>
</evidence>
<dbReference type="Proteomes" id="UP000485058">
    <property type="component" value="Unassembled WGS sequence"/>
</dbReference>
<sequence>MSTAYLDVLAGTSIVPQCSEPAVICQTALSHCALQGFFVQMQAARVGVASGKNLAELCRHEYPRVPSLTLWVMTEVAIIGSDVQVSLNPSLAAAAKPGSSSQAWQQQPSLAAASPGKCWRQLSLSARPDPPKAAATGCS</sequence>
<evidence type="ECO:0000313" key="8">
    <source>
        <dbReference type="Proteomes" id="UP000485058"/>
    </source>
</evidence>
<evidence type="ECO:0000256" key="2">
    <source>
        <dbReference type="ARBA" id="ARBA00009965"/>
    </source>
</evidence>
<comment type="caution">
    <text evidence="7">The sequence shown here is derived from an EMBL/GenBank/DDBJ whole genome shotgun (WGS) entry which is preliminary data.</text>
</comment>
<dbReference type="GO" id="GO:0015086">
    <property type="term" value="F:cadmium ion transmembrane transporter activity"/>
    <property type="evidence" value="ECO:0007669"/>
    <property type="project" value="TreeGrafter"/>
</dbReference>
<name>A0A699ZPH2_HAELA</name>
<dbReference type="EMBL" id="BLLF01002620">
    <property type="protein sequence ID" value="GFH24737.1"/>
    <property type="molecule type" value="Genomic_DNA"/>
</dbReference>
<dbReference type="PANTHER" id="PTHR11706">
    <property type="entry name" value="SOLUTE CARRIER PROTEIN FAMILY 11 MEMBER"/>
    <property type="match status" value="1"/>
</dbReference>
<reference evidence="7 8" key="1">
    <citation type="submission" date="2020-02" db="EMBL/GenBank/DDBJ databases">
        <title>Draft genome sequence of Haematococcus lacustris strain NIES-144.</title>
        <authorList>
            <person name="Morimoto D."/>
            <person name="Nakagawa S."/>
            <person name="Yoshida T."/>
            <person name="Sawayama S."/>
        </authorList>
    </citation>
    <scope>NUCLEOTIDE SEQUENCE [LARGE SCALE GENOMIC DNA]</scope>
    <source>
        <strain evidence="7 8">NIES-144</strain>
    </source>
</reference>
<comment type="similarity">
    <text evidence="2">Belongs to the NRAMP (TC 2.A.55) family.</text>
</comment>
<dbReference type="GO" id="GO:0005886">
    <property type="term" value="C:plasma membrane"/>
    <property type="evidence" value="ECO:0007669"/>
    <property type="project" value="TreeGrafter"/>
</dbReference>
<gene>
    <name evidence="7" type="ORF">HaLaN_22590</name>
</gene>
<keyword evidence="3" id="KW-0813">Transport</keyword>
<proteinExistence type="inferred from homology"/>
<keyword evidence="4" id="KW-0812">Transmembrane</keyword>
<evidence type="ECO:0000256" key="5">
    <source>
        <dbReference type="ARBA" id="ARBA00022989"/>
    </source>
</evidence>
<evidence type="ECO:0000256" key="4">
    <source>
        <dbReference type="ARBA" id="ARBA00022692"/>
    </source>
</evidence>
<dbReference type="GO" id="GO:0034755">
    <property type="term" value="P:iron ion transmembrane transport"/>
    <property type="evidence" value="ECO:0007669"/>
    <property type="project" value="TreeGrafter"/>
</dbReference>
<dbReference type="InterPro" id="IPR001046">
    <property type="entry name" value="NRAMP_fam"/>
</dbReference>
<evidence type="ECO:0000256" key="1">
    <source>
        <dbReference type="ARBA" id="ARBA00004141"/>
    </source>
</evidence>
<dbReference type="Pfam" id="PF01566">
    <property type="entry name" value="Nramp"/>
    <property type="match status" value="1"/>
</dbReference>
<accession>A0A699ZPH2</accession>
<protein>
    <submittedName>
        <fullName evidence="7">Uncharacterized protein</fullName>
    </submittedName>
</protein>
<evidence type="ECO:0000256" key="6">
    <source>
        <dbReference type="ARBA" id="ARBA00023136"/>
    </source>
</evidence>
<evidence type="ECO:0000256" key="3">
    <source>
        <dbReference type="ARBA" id="ARBA00022448"/>
    </source>
</evidence>
<organism evidence="7 8">
    <name type="scientific">Haematococcus lacustris</name>
    <name type="common">Green alga</name>
    <name type="synonym">Haematococcus pluvialis</name>
    <dbReference type="NCBI Taxonomy" id="44745"/>
    <lineage>
        <taxon>Eukaryota</taxon>
        <taxon>Viridiplantae</taxon>
        <taxon>Chlorophyta</taxon>
        <taxon>core chlorophytes</taxon>
        <taxon>Chlorophyceae</taxon>
        <taxon>CS clade</taxon>
        <taxon>Chlamydomonadales</taxon>
        <taxon>Haematococcaceae</taxon>
        <taxon>Haematococcus</taxon>
    </lineage>
</organism>
<dbReference type="PANTHER" id="PTHR11706:SF33">
    <property type="entry name" value="NATURAL RESISTANCE-ASSOCIATED MACROPHAGE PROTEIN 2"/>
    <property type="match status" value="1"/>
</dbReference>
<dbReference type="AlphaFoldDB" id="A0A699ZPH2"/>
<dbReference type="GO" id="GO:0005384">
    <property type="term" value="F:manganese ion transmembrane transporter activity"/>
    <property type="evidence" value="ECO:0007669"/>
    <property type="project" value="TreeGrafter"/>
</dbReference>
<keyword evidence="6" id="KW-0472">Membrane</keyword>
<comment type="subcellular location">
    <subcellularLocation>
        <location evidence="1">Membrane</location>
        <topology evidence="1">Multi-pass membrane protein</topology>
    </subcellularLocation>
</comment>
<keyword evidence="5" id="KW-1133">Transmembrane helix</keyword>